<dbReference type="Proteomes" id="UP000269396">
    <property type="component" value="Unassembled WGS sequence"/>
</dbReference>
<dbReference type="AlphaFoldDB" id="A0A183Q216"/>
<accession>A0A183Q216</accession>
<protein>
    <submittedName>
        <fullName evidence="1">Uncharacterized protein</fullName>
    </submittedName>
</protein>
<reference evidence="1 2" key="1">
    <citation type="submission" date="2018-11" db="EMBL/GenBank/DDBJ databases">
        <authorList>
            <consortium name="Pathogen Informatics"/>
        </authorList>
    </citation>
    <scope>NUCLEOTIDE SEQUENCE [LARGE SCALE GENOMIC DNA]</scope>
    <source>
        <strain>Denwood</strain>
        <strain evidence="2">Zambia</strain>
    </source>
</reference>
<sequence length="44" mass="5209">MMYKKLQKKNDNGFGNKNVYIHRVVIVIINDANIVKKEFRKEGD</sequence>
<organism evidence="1 2">
    <name type="scientific">Schistosoma mattheei</name>
    <dbReference type="NCBI Taxonomy" id="31246"/>
    <lineage>
        <taxon>Eukaryota</taxon>
        <taxon>Metazoa</taxon>
        <taxon>Spiralia</taxon>
        <taxon>Lophotrochozoa</taxon>
        <taxon>Platyhelminthes</taxon>
        <taxon>Trematoda</taxon>
        <taxon>Digenea</taxon>
        <taxon>Strigeidida</taxon>
        <taxon>Schistosomatoidea</taxon>
        <taxon>Schistosomatidae</taxon>
        <taxon>Schistosoma</taxon>
    </lineage>
</organism>
<name>A0A183Q216_9TREM</name>
<evidence type="ECO:0000313" key="1">
    <source>
        <dbReference type="EMBL" id="VDP83040.1"/>
    </source>
</evidence>
<gene>
    <name evidence="1" type="ORF">SMTD_LOCUS20651</name>
</gene>
<keyword evidence="2" id="KW-1185">Reference proteome</keyword>
<dbReference type="EMBL" id="UZAL01045021">
    <property type="protein sequence ID" value="VDP83040.1"/>
    <property type="molecule type" value="Genomic_DNA"/>
</dbReference>
<proteinExistence type="predicted"/>
<evidence type="ECO:0000313" key="2">
    <source>
        <dbReference type="Proteomes" id="UP000269396"/>
    </source>
</evidence>